<keyword evidence="1" id="KW-0812">Transmembrane</keyword>
<sequence length="210" mass="22418">MSITQEQPVRTEAAPAPVKKFTTGRSEFVVVALLYAVAIFLTIGTATMNVQGNSAPGPQFFPILVCITLYVTATVLAIQILRHPRLPDTKAHPGSGDFSADMLRDLAHLPEGEQQTRTSGAGHQGKWKTYTDWKTVGQVVGGVVVFTLILKTVGWIISAALLFWIVSRALGSKRPVFDLGIALVFSSAIQLAFNAGLGLNLPAGFLGGML</sequence>
<dbReference type="Pfam" id="PF07331">
    <property type="entry name" value="TctB"/>
    <property type="match status" value="1"/>
</dbReference>
<dbReference type="RefSeq" id="WP_074699444.1">
    <property type="nucleotide sequence ID" value="NZ_CP018863.1"/>
</dbReference>
<accession>A0A1H1AIL5</accession>
<protein>
    <submittedName>
        <fullName evidence="3">Putative tricarboxylic transport membrane protein</fullName>
    </submittedName>
</protein>
<dbReference type="OrthoDB" id="5119225at2"/>
<evidence type="ECO:0000313" key="3">
    <source>
        <dbReference type="EMBL" id="SDQ39480.1"/>
    </source>
</evidence>
<organism evidence="3 4">
    <name type="scientific">Crystallibacter crystallopoietes</name>
    <dbReference type="NCBI Taxonomy" id="37928"/>
    <lineage>
        <taxon>Bacteria</taxon>
        <taxon>Bacillati</taxon>
        <taxon>Actinomycetota</taxon>
        <taxon>Actinomycetes</taxon>
        <taxon>Micrococcales</taxon>
        <taxon>Micrococcaceae</taxon>
        <taxon>Crystallibacter</taxon>
    </lineage>
</organism>
<reference evidence="3 4" key="1">
    <citation type="submission" date="2016-10" db="EMBL/GenBank/DDBJ databases">
        <authorList>
            <person name="de Groot N.N."/>
        </authorList>
    </citation>
    <scope>NUCLEOTIDE SEQUENCE [LARGE SCALE GENOMIC DNA]</scope>
    <source>
        <strain evidence="3 4">DSM 20117</strain>
    </source>
</reference>
<feature type="domain" description="DUF1468" evidence="2">
    <location>
        <begin position="30"/>
        <end position="202"/>
    </location>
</feature>
<name>A0A1H1AIL5_9MICC</name>
<feature type="transmembrane region" description="Helical" evidence="1">
    <location>
        <begin position="28"/>
        <end position="48"/>
    </location>
</feature>
<keyword evidence="4" id="KW-1185">Reference proteome</keyword>
<dbReference type="STRING" id="37928.SAMN04489742_0943"/>
<proteinExistence type="predicted"/>
<keyword evidence="1" id="KW-0472">Membrane</keyword>
<dbReference type="Proteomes" id="UP000181917">
    <property type="component" value="Unassembled WGS sequence"/>
</dbReference>
<dbReference type="KEGG" id="acry:AC20117_12605"/>
<dbReference type="EMBL" id="FNKH01000002">
    <property type="protein sequence ID" value="SDQ39480.1"/>
    <property type="molecule type" value="Genomic_DNA"/>
</dbReference>
<keyword evidence="1" id="KW-1133">Transmembrane helix</keyword>
<feature type="transmembrane region" description="Helical" evidence="1">
    <location>
        <begin position="176"/>
        <end position="199"/>
    </location>
</feature>
<evidence type="ECO:0000256" key="1">
    <source>
        <dbReference type="SAM" id="Phobius"/>
    </source>
</evidence>
<dbReference type="AlphaFoldDB" id="A0A1H1AIL5"/>
<feature type="transmembrane region" description="Helical" evidence="1">
    <location>
        <begin position="139"/>
        <end position="164"/>
    </location>
</feature>
<feature type="transmembrane region" description="Helical" evidence="1">
    <location>
        <begin position="60"/>
        <end position="81"/>
    </location>
</feature>
<dbReference type="InterPro" id="IPR009936">
    <property type="entry name" value="DUF1468"/>
</dbReference>
<evidence type="ECO:0000313" key="4">
    <source>
        <dbReference type="Proteomes" id="UP000181917"/>
    </source>
</evidence>
<gene>
    <name evidence="3" type="ORF">SAMN04489742_0943</name>
</gene>
<evidence type="ECO:0000259" key="2">
    <source>
        <dbReference type="Pfam" id="PF07331"/>
    </source>
</evidence>